<keyword evidence="3" id="KW-1133">Transmembrane helix</keyword>
<proteinExistence type="inferred from homology"/>
<evidence type="ECO:0000256" key="1">
    <source>
        <dbReference type="ARBA" id="ARBA00005801"/>
    </source>
</evidence>
<feature type="transmembrane region" description="Helical" evidence="3">
    <location>
        <begin position="99"/>
        <end position="116"/>
    </location>
</feature>
<organism evidence="5 6">
    <name type="scientific">Providencia burhodogranariea DSM 19968</name>
    <dbReference type="NCBI Taxonomy" id="1141662"/>
    <lineage>
        <taxon>Bacteria</taxon>
        <taxon>Pseudomonadati</taxon>
        <taxon>Pseudomonadota</taxon>
        <taxon>Gammaproteobacteria</taxon>
        <taxon>Enterobacterales</taxon>
        <taxon>Morganellaceae</taxon>
        <taxon>Providencia</taxon>
    </lineage>
</organism>
<feature type="transmembrane region" description="Helical" evidence="3">
    <location>
        <begin position="170"/>
        <end position="187"/>
    </location>
</feature>
<evidence type="ECO:0000256" key="2">
    <source>
        <dbReference type="RuleBase" id="RU003793"/>
    </source>
</evidence>
<dbReference type="PANTHER" id="PTHR30487">
    <property type="entry name" value="TYPE 4 PREPILIN-LIKE PROTEINS LEADER PEPTIDE-PROCESSING ENZYME"/>
    <property type="match status" value="1"/>
</dbReference>
<dbReference type="Pfam" id="PF01478">
    <property type="entry name" value="Peptidase_A24"/>
    <property type="match status" value="1"/>
</dbReference>
<feature type="transmembrane region" description="Helical" evidence="3">
    <location>
        <begin position="207"/>
        <end position="237"/>
    </location>
</feature>
<dbReference type="Proteomes" id="UP000009336">
    <property type="component" value="Unassembled WGS sequence"/>
</dbReference>
<reference evidence="5 6" key="1">
    <citation type="journal article" date="2012" name="BMC Genomics">
        <title>Comparative genomics of bacteria in the genus Providencia isolated from wild Drosophila melanogaster.</title>
        <authorList>
            <person name="Galac M.R."/>
            <person name="Lazzaro B.P."/>
        </authorList>
    </citation>
    <scope>NUCLEOTIDE SEQUENCE [LARGE SCALE GENOMIC DNA]</scope>
    <source>
        <strain evidence="5 6">DSM 19968</strain>
    </source>
</reference>
<feature type="transmembrane region" description="Helical" evidence="3">
    <location>
        <begin position="249"/>
        <end position="269"/>
    </location>
</feature>
<dbReference type="InterPro" id="IPR014032">
    <property type="entry name" value="Peptidase_A24A_bac"/>
</dbReference>
<dbReference type="PRINTS" id="PR00864">
    <property type="entry name" value="PREPILNPTASE"/>
</dbReference>
<evidence type="ECO:0000313" key="5">
    <source>
        <dbReference type="EMBL" id="EKT54444.1"/>
    </source>
</evidence>
<keyword evidence="3" id="KW-0812">Transmembrane</keyword>
<feature type="transmembrane region" description="Helical" evidence="3">
    <location>
        <begin position="61"/>
        <end position="78"/>
    </location>
</feature>
<dbReference type="STRING" id="1141662.OOA_17466"/>
<dbReference type="InterPro" id="IPR000045">
    <property type="entry name" value="Prepilin_IV_endopep_pep"/>
</dbReference>
<accession>K8W1W8</accession>
<dbReference type="EMBL" id="AKKL01000047">
    <property type="protein sequence ID" value="EKT54444.1"/>
    <property type="molecule type" value="Genomic_DNA"/>
</dbReference>
<comment type="caution">
    <text evidence="5">The sequence shown here is derived from an EMBL/GenBank/DDBJ whole genome shotgun (WGS) entry which is preliminary data.</text>
</comment>
<dbReference type="GO" id="GO:0006465">
    <property type="term" value="P:signal peptide processing"/>
    <property type="evidence" value="ECO:0007669"/>
    <property type="project" value="TreeGrafter"/>
</dbReference>
<name>K8W1W8_9GAMM</name>
<keyword evidence="3" id="KW-0472">Membrane</keyword>
<feature type="transmembrane region" description="Helical" evidence="3">
    <location>
        <begin position="122"/>
        <end position="139"/>
    </location>
</feature>
<feature type="domain" description="Prepilin type IV endopeptidase peptidase" evidence="4">
    <location>
        <begin position="128"/>
        <end position="234"/>
    </location>
</feature>
<protein>
    <submittedName>
        <fullName evidence="5">Prepilin peptidase</fullName>
    </submittedName>
</protein>
<sequence length="283" mass="32514">MIFSIVRIYNKIIHNPSVFPFNYIENILETIFSMITLFKTPFCFKGCINHNLSDFVDSTCFYRMLFIFFIVLLSAKLTQLMLKKIPSKYLNECDININCKWLFLLYIPFLLIITLITNHLMTVVLFSVFLNLIICLFIIDIKIGYLPDILTYPLLWGGLMYQTYSPNGNVVSAIYAVIISYLSIMLLTTMMEKIYPRSQMGRGDFKLIAACAAWLGVMELPFFFAVAASLGVIHYVVAHFIYSNKSITHIPFGPAIMVSASYWLFSPLVNKFIVDMANKLPIK</sequence>
<dbReference type="PATRIC" id="fig|1141662.3.peg.3545"/>
<dbReference type="Gene3D" id="1.20.120.1220">
    <property type="match status" value="1"/>
</dbReference>
<dbReference type="GO" id="GO:0005886">
    <property type="term" value="C:plasma membrane"/>
    <property type="evidence" value="ECO:0007669"/>
    <property type="project" value="TreeGrafter"/>
</dbReference>
<evidence type="ECO:0000256" key="3">
    <source>
        <dbReference type="SAM" id="Phobius"/>
    </source>
</evidence>
<dbReference type="PANTHER" id="PTHR30487:SF0">
    <property type="entry name" value="PREPILIN LEADER PEPTIDASE_N-METHYLTRANSFERASE-RELATED"/>
    <property type="match status" value="1"/>
</dbReference>
<evidence type="ECO:0000313" key="6">
    <source>
        <dbReference type="Proteomes" id="UP000009336"/>
    </source>
</evidence>
<dbReference type="GO" id="GO:0004190">
    <property type="term" value="F:aspartic-type endopeptidase activity"/>
    <property type="evidence" value="ECO:0007669"/>
    <property type="project" value="InterPro"/>
</dbReference>
<gene>
    <name evidence="5" type="ORF">OOA_17466</name>
</gene>
<dbReference type="HOGENOM" id="CLU_088566_0_0_6"/>
<evidence type="ECO:0000259" key="4">
    <source>
        <dbReference type="Pfam" id="PF01478"/>
    </source>
</evidence>
<keyword evidence="6" id="KW-1185">Reference proteome</keyword>
<dbReference type="InterPro" id="IPR050882">
    <property type="entry name" value="Prepilin_peptidase/N-MTase"/>
</dbReference>
<dbReference type="eggNOG" id="COG1989">
    <property type="taxonomic scope" value="Bacteria"/>
</dbReference>
<comment type="similarity">
    <text evidence="1 2">Belongs to the peptidase A24 family.</text>
</comment>
<dbReference type="AlphaFoldDB" id="K8W1W8"/>